<evidence type="ECO:0000313" key="1">
    <source>
        <dbReference type="EMBL" id="USQ94605.1"/>
    </source>
</evidence>
<keyword evidence="2" id="KW-1185">Reference proteome</keyword>
<dbReference type="InterPro" id="IPR019231">
    <property type="entry name" value="DUF2170"/>
</dbReference>
<name>A0ABY4ZPL3_9CAUL</name>
<protein>
    <submittedName>
        <fullName evidence="1">YjfI family protein</fullName>
    </submittedName>
</protein>
<gene>
    <name evidence="1" type="ORF">MZV50_18750</name>
</gene>
<evidence type="ECO:0000313" key="2">
    <source>
        <dbReference type="Proteomes" id="UP001057520"/>
    </source>
</evidence>
<dbReference type="Pfam" id="PF09938">
    <property type="entry name" value="DUF2170"/>
    <property type="match status" value="1"/>
</dbReference>
<accession>A0ABY4ZPL3</accession>
<sequence>MAVKPTRSAQAAERTRAWREARRNAGFVKIEVWAPAACKPDILSAVQSIVVESVRGPTLKTNPHPPKGFNHMDSVIDTAWTVHTLRDALVESALVREDEMTATVIEGVEPVLLVTMHEFGDLPVYVSGGALQLVVSTLLWACDEQNDRAAFNEFLLKAQKIVPLSNFGITSVDGRDYYELMGEISSKTTLQTLVIELRTLADNAIAAASDLRDSFEKSRVAAA</sequence>
<dbReference type="EMBL" id="CP096040">
    <property type="protein sequence ID" value="USQ94605.1"/>
    <property type="molecule type" value="Genomic_DNA"/>
</dbReference>
<dbReference type="Proteomes" id="UP001057520">
    <property type="component" value="Chromosome"/>
</dbReference>
<organism evidence="1 2">
    <name type="scientific">Caulobacter segnis</name>
    <dbReference type="NCBI Taxonomy" id="88688"/>
    <lineage>
        <taxon>Bacteria</taxon>
        <taxon>Pseudomonadati</taxon>
        <taxon>Pseudomonadota</taxon>
        <taxon>Alphaproteobacteria</taxon>
        <taxon>Caulobacterales</taxon>
        <taxon>Caulobacteraceae</taxon>
        <taxon>Caulobacter</taxon>
    </lineage>
</organism>
<reference evidence="1 2" key="1">
    <citation type="submission" date="2022-04" db="EMBL/GenBank/DDBJ databases">
        <title>Genome sequence of soybean root-associated Caulobacter segnis RL271.</title>
        <authorList>
            <person name="Longley R."/>
            <person name="Bonito G."/>
            <person name="Trigodet F."/>
            <person name="Crosson S."/>
            <person name="Fiebig A."/>
        </authorList>
    </citation>
    <scope>NUCLEOTIDE SEQUENCE [LARGE SCALE GENOMIC DNA]</scope>
    <source>
        <strain evidence="1 2">RL271</strain>
    </source>
</reference>
<proteinExistence type="predicted"/>